<accession>D5PD40</accession>
<dbReference type="EMBL" id="ADNV01000288">
    <property type="protein sequence ID" value="EFG75975.1"/>
    <property type="molecule type" value="Genomic_DNA"/>
</dbReference>
<feature type="compositionally biased region" description="Basic and acidic residues" evidence="1">
    <location>
        <begin position="28"/>
        <end position="37"/>
    </location>
</feature>
<proteinExistence type="predicted"/>
<keyword evidence="3" id="KW-1185">Reference proteome</keyword>
<feature type="region of interest" description="Disordered" evidence="1">
    <location>
        <begin position="28"/>
        <end position="90"/>
    </location>
</feature>
<evidence type="ECO:0000256" key="1">
    <source>
        <dbReference type="SAM" id="MobiDB-lite"/>
    </source>
</evidence>
<name>D5PD40_9MYCO</name>
<sequence>QRPGWLPARGNGARHVERRGFVVDDRRDGEGVGRIRDGAGVQRALSNSSVQPEARWRVAGSGHHGTTRGRAYPRSSGARRRRLPWGGTFP</sequence>
<dbReference type="Proteomes" id="UP000003653">
    <property type="component" value="Unassembled WGS sequence"/>
</dbReference>
<gene>
    <name evidence="2" type="ORF">HMPREF0591_4084</name>
</gene>
<dbReference type="AlphaFoldDB" id="D5PD40"/>
<evidence type="ECO:0000313" key="2">
    <source>
        <dbReference type="EMBL" id="EFG75975.1"/>
    </source>
</evidence>
<organism evidence="2 3">
    <name type="scientific">Mycobacterium parascrofulaceum ATCC BAA-614</name>
    <dbReference type="NCBI Taxonomy" id="525368"/>
    <lineage>
        <taxon>Bacteria</taxon>
        <taxon>Bacillati</taxon>
        <taxon>Actinomycetota</taxon>
        <taxon>Actinomycetes</taxon>
        <taxon>Mycobacteriales</taxon>
        <taxon>Mycobacteriaceae</taxon>
        <taxon>Mycobacterium</taxon>
        <taxon>Mycobacterium simiae complex</taxon>
    </lineage>
</organism>
<comment type="caution">
    <text evidence="2">The sequence shown here is derived from an EMBL/GenBank/DDBJ whole genome shotgun (WGS) entry which is preliminary data.</text>
</comment>
<feature type="non-terminal residue" evidence="2">
    <location>
        <position position="1"/>
    </location>
</feature>
<protein>
    <submittedName>
        <fullName evidence="2">Uncharacterized protein</fullName>
    </submittedName>
</protein>
<dbReference type="HOGENOM" id="CLU_2445947_0_0_11"/>
<evidence type="ECO:0000313" key="3">
    <source>
        <dbReference type="Proteomes" id="UP000003653"/>
    </source>
</evidence>
<reference evidence="2 3" key="1">
    <citation type="submission" date="2010-04" db="EMBL/GenBank/DDBJ databases">
        <authorList>
            <person name="Muzny D."/>
            <person name="Qin X."/>
            <person name="Deng J."/>
            <person name="Jiang H."/>
            <person name="Liu Y."/>
            <person name="Qu J."/>
            <person name="Song X.-Z."/>
            <person name="Zhang L."/>
            <person name="Thornton R."/>
            <person name="Coyle M."/>
            <person name="Francisco L."/>
            <person name="Jackson L."/>
            <person name="Javaid M."/>
            <person name="Korchina V."/>
            <person name="Kovar C."/>
            <person name="Mata R."/>
            <person name="Mathew T."/>
            <person name="Ngo R."/>
            <person name="Nguyen L."/>
            <person name="Nguyen N."/>
            <person name="Okwuonu G."/>
            <person name="Ongeri F."/>
            <person name="Pham C."/>
            <person name="Simmons D."/>
            <person name="Wilczek-Boney K."/>
            <person name="Hale W."/>
            <person name="Jakkamsetti A."/>
            <person name="Pham P."/>
            <person name="Ruth R."/>
            <person name="San Lucas F."/>
            <person name="Warren J."/>
            <person name="Zhang J."/>
            <person name="Zhao Z."/>
            <person name="Zhou C."/>
            <person name="Zhu D."/>
            <person name="Lee S."/>
            <person name="Bess C."/>
            <person name="Blankenburg K."/>
            <person name="Forbes L."/>
            <person name="Fu Q."/>
            <person name="Gubbala S."/>
            <person name="Hirani K."/>
            <person name="Jayaseelan J.C."/>
            <person name="Lara F."/>
            <person name="Munidasa M."/>
            <person name="Palculict T."/>
            <person name="Patil S."/>
            <person name="Pu L.-L."/>
            <person name="Saada N."/>
            <person name="Tang L."/>
            <person name="Weissenberger G."/>
            <person name="Zhu Y."/>
            <person name="Hemphill L."/>
            <person name="Shang Y."/>
            <person name="Youmans B."/>
            <person name="Ayvaz T."/>
            <person name="Ross M."/>
            <person name="Santibanez J."/>
            <person name="Aqrawi P."/>
            <person name="Gross S."/>
            <person name="Joshi V."/>
            <person name="Fowler G."/>
            <person name="Nazareth L."/>
            <person name="Reid J."/>
            <person name="Worley K."/>
            <person name="Petrosino J."/>
            <person name="Highlander S."/>
            <person name="Gibbs R."/>
        </authorList>
    </citation>
    <scope>NUCLEOTIDE SEQUENCE [LARGE SCALE GENOMIC DNA]</scope>
    <source>
        <strain evidence="2 3">ATCC BAA-614</strain>
    </source>
</reference>